<keyword evidence="5 8" id="KW-0812">Transmembrane</keyword>
<dbReference type="InterPro" id="IPR004626">
    <property type="entry name" value="RarD"/>
</dbReference>
<keyword evidence="6 8" id="KW-1133">Transmembrane helix</keyword>
<evidence type="ECO:0000256" key="1">
    <source>
        <dbReference type="ARBA" id="ARBA00004651"/>
    </source>
</evidence>
<sequence>MMALFPTRPAMTPARSSDGLTENQKGLLYALCCYLLWGLFPLYWYPLTHSGIDAGQLLAQRIVWSALFSVVLVAVFKQTHVLLDALRRPKILLVFTCSATAIGLNWLIFLWAIGNNHVLEASLGYFISPLFSMLLGRLFFNEHFNRIQLAAIVLAAIGIFWLALPAGQVPWVALLLTLTFGLYGLLRKTAPLDALPGLALETLLLLPFALAYLGWLAQQGQLVFVSLPPLLLATLIGSGIVTTVPLLLFAAGARRISMSDLGIIQYVSPTIQFLLGLFLFGEAFDVSRFIGYGWVWLGVAVYLFGIWHQQRSKRMPVE</sequence>
<proteinExistence type="inferred from homology"/>
<dbReference type="NCBIfam" id="TIGR00688">
    <property type="entry name" value="rarD"/>
    <property type="match status" value="1"/>
</dbReference>
<feature type="transmembrane region" description="Helical" evidence="8">
    <location>
        <begin position="91"/>
        <end position="111"/>
    </location>
</feature>
<evidence type="ECO:0000256" key="7">
    <source>
        <dbReference type="ARBA" id="ARBA00023136"/>
    </source>
</evidence>
<dbReference type="InterPro" id="IPR000620">
    <property type="entry name" value="EamA_dom"/>
</dbReference>
<keyword evidence="4" id="KW-1003">Cell membrane</keyword>
<protein>
    <submittedName>
        <fullName evidence="10">Chloramphenicol-sensitive protein RarD</fullName>
    </submittedName>
</protein>
<organism evidence="10 11">
    <name type="scientific">Uruburuella suis</name>
    <dbReference type="NCBI Taxonomy" id="252130"/>
    <lineage>
        <taxon>Bacteria</taxon>
        <taxon>Pseudomonadati</taxon>
        <taxon>Pseudomonadota</taxon>
        <taxon>Betaproteobacteria</taxon>
        <taxon>Neisseriales</taxon>
        <taxon>Neisseriaceae</taxon>
        <taxon>Uruburuella</taxon>
    </lineage>
</organism>
<feature type="transmembrane region" description="Helical" evidence="8">
    <location>
        <begin position="230"/>
        <end position="251"/>
    </location>
</feature>
<feature type="transmembrane region" description="Helical" evidence="8">
    <location>
        <begin position="26"/>
        <end position="46"/>
    </location>
</feature>
<keyword evidence="11" id="KW-1185">Reference proteome</keyword>
<evidence type="ECO:0000256" key="8">
    <source>
        <dbReference type="SAM" id="Phobius"/>
    </source>
</evidence>
<evidence type="ECO:0000256" key="3">
    <source>
        <dbReference type="ARBA" id="ARBA00022448"/>
    </source>
</evidence>
<evidence type="ECO:0000256" key="6">
    <source>
        <dbReference type="ARBA" id="ARBA00022989"/>
    </source>
</evidence>
<feature type="transmembrane region" description="Helical" evidence="8">
    <location>
        <begin position="289"/>
        <end position="307"/>
    </location>
</feature>
<evidence type="ECO:0000259" key="9">
    <source>
        <dbReference type="Pfam" id="PF00892"/>
    </source>
</evidence>
<feature type="transmembrane region" description="Helical" evidence="8">
    <location>
        <begin position="147"/>
        <end position="163"/>
    </location>
</feature>
<gene>
    <name evidence="10" type="ORF">EV680_1037</name>
</gene>
<accession>A0ABY2C1P9</accession>
<evidence type="ECO:0000256" key="4">
    <source>
        <dbReference type="ARBA" id="ARBA00022475"/>
    </source>
</evidence>
<dbReference type="EMBL" id="SLXE01000003">
    <property type="protein sequence ID" value="TCP09267.1"/>
    <property type="molecule type" value="Genomic_DNA"/>
</dbReference>
<comment type="subcellular location">
    <subcellularLocation>
        <location evidence="1">Cell membrane</location>
        <topology evidence="1">Multi-pass membrane protein</topology>
    </subcellularLocation>
</comment>
<dbReference type="PANTHER" id="PTHR22911">
    <property type="entry name" value="ACYL-MALONYL CONDENSING ENZYME-RELATED"/>
    <property type="match status" value="1"/>
</dbReference>
<dbReference type="Proteomes" id="UP000294721">
    <property type="component" value="Unassembled WGS sequence"/>
</dbReference>
<feature type="transmembrane region" description="Helical" evidence="8">
    <location>
        <begin position="263"/>
        <end position="283"/>
    </location>
</feature>
<dbReference type="Pfam" id="PF00892">
    <property type="entry name" value="EamA"/>
    <property type="match status" value="1"/>
</dbReference>
<feature type="transmembrane region" description="Helical" evidence="8">
    <location>
        <begin position="198"/>
        <end position="218"/>
    </location>
</feature>
<keyword evidence="7 8" id="KW-0472">Membrane</keyword>
<name>A0ABY2C1P9_9NEIS</name>
<dbReference type="InterPro" id="IPR037185">
    <property type="entry name" value="EmrE-like"/>
</dbReference>
<comment type="caution">
    <text evidence="10">The sequence shown here is derived from an EMBL/GenBank/DDBJ whole genome shotgun (WGS) entry which is preliminary data.</text>
</comment>
<feature type="domain" description="EamA" evidence="9">
    <location>
        <begin position="25"/>
        <end position="162"/>
    </location>
</feature>
<comment type="similarity">
    <text evidence="2">Belongs to the EamA transporter family.</text>
</comment>
<dbReference type="PANTHER" id="PTHR22911:SF137">
    <property type="entry name" value="SOLUTE CARRIER FAMILY 35 MEMBER G2-RELATED"/>
    <property type="match status" value="1"/>
</dbReference>
<evidence type="ECO:0000256" key="2">
    <source>
        <dbReference type="ARBA" id="ARBA00007362"/>
    </source>
</evidence>
<dbReference type="SUPFAM" id="SSF103481">
    <property type="entry name" value="Multidrug resistance efflux transporter EmrE"/>
    <property type="match status" value="2"/>
</dbReference>
<evidence type="ECO:0000256" key="5">
    <source>
        <dbReference type="ARBA" id="ARBA00022692"/>
    </source>
</evidence>
<evidence type="ECO:0000313" key="10">
    <source>
        <dbReference type="EMBL" id="TCP09267.1"/>
    </source>
</evidence>
<reference evidence="10 11" key="1">
    <citation type="submission" date="2019-03" db="EMBL/GenBank/DDBJ databases">
        <title>Genomic Encyclopedia of Type Strains, Phase IV (KMG-IV): sequencing the most valuable type-strain genomes for metagenomic binning, comparative biology and taxonomic classification.</title>
        <authorList>
            <person name="Goeker M."/>
        </authorList>
    </citation>
    <scope>NUCLEOTIDE SEQUENCE [LARGE SCALE GENOMIC DNA]</scope>
    <source>
        <strain evidence="10 11">DSM 17474</strain>
    </source>
</reference>
<feature type="transmembrane region" description="Helical" evidence="8">
    <location>
        <begin position="123"/>
        <end position="140"/>
    </location>
</feature>
<feature type="transmembrane region" description="Helical" evidence="8">
    <location>
        <begin position="169"/>
        <end position="186"/>
    </location>
</feature>
<evidence type="ECO:0000313" key="11">
    <source>
        <dbReference type="Proteomes" id="UP000294721"/>
    </source>
</evidence>
<keyword evidence="3" id="KW-0813">Transport</keyword>
<feature type="transmembrane region" description="Helical" evidence="8">
    <location>
        <begin position="58"/>
        <end position="79"/>
    </location>
</feature>